<keyword evidence="1" id="KW-0677">Repeat</keyword>
<protein>
    <recommendedName>
        <fullName evidence="3">EF-hand domain-containing protein</fullName>
    </recommendedName>
</protein>
<name>A0A7S3Z7C2_9EUKA</name>
<dbReference type="PANTHER" id="PTHR23050">
    <property type="entry name" value="CALCIUM BINDING PROTEIN"/>
    <property type="match status" value="1"/>
</dbReference>
<dbReference type="InterPro" id="IPR050145">
    <property type="entry name" value="Centrin_CML-like"/>
</dbReference>
<proteinExistence type="predicted"/>
<dbReference type="EMBL" id="HBIV01036196">
    <property type="protein sequence ID" value="CAE0674078.1"/>
    <property type="molecule type" value="Transcribed_RNA"/>
</dbReference>
<evidence type="ECO:0000259" key="3">
    <source>
        <dbReference type="PROSITE" id="PS50222"/>
    </source>
</evidence>
<dbReference type="FunFam" id="1.10.238.10:FF:000527">
    <property type="entry name" value="Calmodulin-3"/>
    <property type="match status" value="1"/>
</dbReference>
<feature type="domain" description="EF-hand" evidence="3">
    <location>
        <begin position="163"/>
        <end position="194"/>
    </location>
</feature>
<dbReference type="PROSITE" id="PS50222">
    <property type="entry name" value="EF_HAND_2"/>
    <property type="match status" value="3"/>
</dbReference>
<keyword evidence="2" id="KW-0106">Calcium</keyword>
<evidence type="ECO:0000313" key="4">
    <source>
        <dbReference type="EMBL" id="CAE0674078.1"/>
    </source>
</evidence>
<accession>A0A7S3Z7C2</accession>
<organism evidence="4">
    <name type="scientific">Lotharella globosa</name>
    <dbReference type="NCBI Taxonomy" id="91324"/>
    <lineage>
        <taxon>Eukaryota</taxon>
        <taxon>Sar</taxon>
        <taxon>Rhizaria</taxon>
        <taxon>Cercozoa</taxon>
        <taxon>Chlorarachniophyceae</taxon>
        <taxon>Lotharella</taxon>
    </lineage>
</organism>
<dbReference type="Gene3D" id="1.10.238.10">
    <property type="entry name" value="EF-hand"/>
    <property type="match status" value="2"/>
</dbReference>
<feature type="domain" description="EF-hand" evidence="3">
    <location>
        <begin position="59"/>
        <end position="94"/>
    </location>
</feature>
<reference evidence="4" key="1">
    <citation type="submission" date="2021-01" db="EMBL/GenBank/DDBJ databases">
        <authorList>
            <person name="Corre E."/>
            <person name="Pelletier E."/>
            <person name="Niang G."/>
            <person name="Scheremetjew M."/>
            <person name="Finn R."/>
            <person name="Kale V."/>
            <person name="Holt S."/>
            <person name="Cochrane G."/>
            <person name="Meng A."/>
            <person name="Brown T."/>
            <person name="Cohen L."/>
        </authorList>
    </citation>
    <scope>NUCLEOTIDE SEQUENCE</scope>
    <source>
        <strain evidence="4">CCCM811</strain>
    </source>
</reference>
<evidence type="ECO:0000256" key="1">
    <source>
        <dbReference type="ARBA" id="ARBA00022737"/>
    </source>
</evidence>
<feature type="domain" description="EF-hand" evidence="3">
    <location>
        <begin position="127"/>
        <end position="162"/>
    </location>
</feature>
<dbReference type="InterPro" id="IPR011992">
    <property type="entry name" value="EF-hand-dom_pair"/>
</dbReference>
<dbReference type="CDD" id="cd00051">
    <property type="entry name" value="EFh"/>
    <property type="match status" value="2"/>
</dbReference>
<gene>
    <name evidence="4" type="ORF">LGLO00237_LOCUS25852</name>
</gene>
<dbReference type="Pfam" id="PF13499">
    <property type="entry name" value="EF-hand_7"/>
    <property type="match status" value="2"/>
</dbReference>
<dbReference type="AlphaFoldDB" id="A0A7S3Z7C2"/>
<dbReference type="GO" id="GO:0005509">
    <property type="term" value="F:calcium ion binding"/>
    <property type="evidence" value="ECO:0007669"/>
    <property type="project" value="InterPro"/>
</dbReference>
<dbReference type="InterPro" id="IPR018247">
    <property type="entry name" value="EF_Hand_1_Ca_BS"/>
</dbReference>
<dbReference type="PROSITE" id="PS00018">
    <property type="entry name" value="EF_HAND_1"/>
    <property type="match status" value="2"/>
</dbReference>
<dbReference type="SMART" id="SM00054">
    <property type="entry name" value="EFh"/>
    <property type="match status" value="4"/>
</dbReference>
<evidence type="ECO:0000256" key="2">
    <source>
        <dbReference type="ARBA" id="ARBA00022837"/>
    </source>
</evidence>
<sequence>MANFYQDLLETFPVLFECKAATLQDDEKDKRNIEEVRSRTPAGSKRVLAIPNPPKTIDQELAELKEVFAHFDRNGTGSIGLEDMREIMQSVGQHPSDDELKDIVNDLDLNGNGEIEFCEFLGLVGAIDDEDIRDSFRAFDQNDDGVLSGLELKHLMGVIGKDLNERQIQRIINEMDDDGTGTISYKAFSKMMKE</sequence>
<dbReference type="SUPFAM" id="SSF47473">
    <property type="entry name" value="EF-hand"/>
    <property type="match status" value="1"/>
</dbReference>
<dbReference type="InterPro" id="IPR002048">
    <property type="entry name" value="EF_hand_dom"/>
</dbReference>